<accession>A0A5B9Y777</accession>
<name>A0A5B9Y777_9MOLU</name>
<dbReference type="KEGG" id="schi:SCHIN_v1c09640"/>
<keyword evidence="1" id="KW-1133">Transmembrane helix</keyword>
<feature type="transmembrane region" description="Helical" evidence="1">
    <location>
        <begin position="152"/>
        <end position="171"/>
    </location>
</feature>
<feature type="transmembrane region" description="Helical" evidence="1">
    <location>
        <begin position="21"/>
        <end position="46"/>
    </location>
</feature>
<feature type="transmembrane region" description="Helical" evidence="1">
    <location>
        <begin position="221"/>
        <end position="243"/>
    </location>
</feature>
<feature type="transmembrane region" description="Helical" evidence="1">
    <location>
        <begin position="58"/>
        <end position="84"/>
    </location>
</feature>
<keyword evidence="1" id="KW-0472">Membrane</keyword>
<dbReference type="EMBL" id="CP043026">
    <property type="protein sequence ID" value="QEH62157.1"/>
    <property type="molecule type" value="Genomic_DNA"/>
</dbReference>
<dbReference type="Proteomes" id="UP000323144">
    <property type="component" value="Chromosome"/>
</dbReference>
<proteinExistence type="predicted"/>
<feature type="transmembrane region" description="Helical" evidence="1">
    <location>
        <begin position="96"/>
        <end position="114"/>
    </location>
</feature>
<keyword evidence="1" id="KW-0812">Transmembrane</keyword>
<feature type="transmembrane region" description="Helical" evidence="1">
    <location>
        <begin position="183"/>
        <end position="201"/>
    </location>
</feature>
<evidence type="ECO:0000256" key="1">
    <source>
        <dbReference type="SAM" id="Phobius"/>
    </source>
</evidence>
<sequence>MPLIHLNSKEKNVKKNKVATLKTYILIKVIFELFLIISAIMVLTVFEKNIHFFAGSTALVAGISTLVLYFFIHIESVVLFSMNIKLFKEKGFQKKILIISFVPIINNFVWLYFLKKNERIDWEFLDKEEERLKTKEENNLNRSFKTFVLRDLSISLLLFLVLAASGMVTTIDNAILNFSAQEILRYIFLGVLAALLLNKINSIALFKSKTSNPKSDKTMLIIAWATFWIPFISTMIWIPLFLLKTKQANKEDSIDKK</sequence>
<gene>
    <name evidence="2" type="ORF">SCHIN_v1c09640</name>
</gene>
<dbReference type="RefSeq" id="WP_166508525.1">
    <property type="nucleotide sequence ID" value="NZ_CP043026.1"/>
</dbReference>
<organism evidence="2 3">
    <name type="scientific">Spiroplasma chinense</name>
    <dbReference type="NCBI Taxonomy" id="216932"/>
    <lineage>
        <taxon>Bacteria</taxon>
        <taxon>Bacillati</taxon>
        <taxon>Mycoplasmatota</taxon>
        <taxon>Mollicutes</taxon>
        <taxon>Entomoplasmatales</taxon>
        <taxon>Spiroplasmataceae</taxon>
        <taxon>Spiroplasma</taxon>
    </lineage>
</organism>
<evidence type="ECO:0000313" key="2">
    <source>
        <dbReference type="EMBL" id="QEH62157.1"/>
    </source>
</evidence>
<keyword evidence="3" id="KW-1185">Reference proteome</keyword>
<dbReference type="AlphaFoldDB" id="A0A5B9Y777"/>
<reference evidence="2 3" key="1">
    <citation type="submission" date="2019-08" db="EMBL/GenBank/DDBJ databases">
        <title>Complete genome sequence of Spiroplasma chinense CCH (DSM 19755).</title>
        <authorList>
            <person name="Shen H.-Y."/>
            <person name="Lin Y.-C."/>
            <person name="Chou L."/>
            <person name="Kuo C.-H."/>
        </authorList>
    </citation>
    <scope>NUCLEOTIDE SEQUENCE [LARGE SCALE GENOMIC DNA]</scope>
    <source>
        <strain evidence="2 3">CCH</strain>
    </source>
</reference>
<evidence type="ECO:0000313" key="3">
    <source>
        <dbReference type="Proteomes" id="UP000323144"/>
    </source>
</evidence>
<protein>
    <submittedName>
        <fullName evidence="2">Uncharacterized protein</fullName>
    </submittedName>
</protein>